<gene>
    <name evidence="1" type="ORF">PanWU01x14_040200</name>
</gene>
<sequence>MSLIFATNISHGRHCRTLQNSGPLEKYCSTAYLYVCVQWCCHLYCLKKALRIYGEENLFNSLYCQGELMVVVN</sequence>
<dbReference type="EMBL" id="JXTB01000022">
    <property type="protein sequence ID" value="PON75760.1"/>
    <property type="molecule type" value="Genomic_DNA"/>
</dbReference>
<comment type="caution">
    <text evidence="1">The sequence shown here is derived from an EMBL/GenBank/DDBJ whole genome shotgun (WGS) entry which is preliminary data.</text>
</comment>
<dbReference type="Proteomes" id="UP000237105">
    <property type="component" value="Unassembled WGS sequence"/>
</dbReference>
<keyword evidence="2" id="KW-1185">Reference proteome</keyword>
<reference evidence="2" key="1">
    <citation type="submission" date="2016-06" db="EMBL/GenBank/DDBJ databases">
        <title>Parallel loss of symbiosis genes in relatives of nitrogen-fixing non-legume Parasponia.</title>
        <authorList>
            <person name="Van Velzen R."/>
            <person name="Holmer R."/>
            <person name="Bu F."/>
            <person name="Rutten L."/>
            <person name="Van Zeijl A."/>
            <person name="Liu W."/>
            <person name="Santuari L."/>
            <person name="Cao Q."/>
            <person name="Sharma T."/>
            <person name="Shen D."/>
            <person name="Roswanjaya Y."/>
            <person name="Wardhani T."/>
            <person name="Kalhor M.S."/>
            <person name="Jansen J."/>
            <person name="Van den Hoogen J."/>
            <person name="Gungor B."/>
            <person name="Hartog M."/>
            <person name="Hontelez J."/>
            <person name="Verver J."/>
            <person name="Yang W.-C."/>
            <person name="Schijlen E."/>
            <person name="Repin R."/>
            <person name="Schilthuizen M."/>
            <person name="Schranz E."/>
            <person name="Heidstra R."/>
            <person name="Miyata K."/>
            <person name="Fedorova E."/>
            <person name="Kohlen W."/>
            <person name="Bisseling T."/>
            <person name="Smit S."/>
            <person name="Geurts R."/>
        </authorList>
    </citation>
    <scope>NUCLEOTIDE SEQUENCE [LARGE SCALE GENOMIC DNA]</scope>
    <source>
        <strain evidence="2">cv. WU1-14</strain>
    </source>
</reference>
<protein>
    <submittedName>
        <fullName evidence="1">Uncharacterized protein</fullName>
    </submittedName>
</protein>
<proteinExistence type="predicted"/>
<accession>A0A2P5DR47</accession>
<name>A0A2P5DR47_PARAD</name>
<dbReference type="AlphaFoldDB" id="A0A2P5DR47"/>
<organism evidence="1 2">
    <name type="scientific">Parasponia andersonii</name>
    <name type="common">Sponia andersonii</name>
    <dbReference type="NCBI Taxonomy" id="3476"/>
    <lineage>
        <taxon>Eukaryota</taxon>
        <taxon>Viridiplantae</taxon>
        <taxon>Streptophyta</taxon>
        <taxon>Embryophyta</taxon>
        <taxon>Tracheophyta</taxon>
        <taxon>Spermatophyta</taxon>
        <taxon>Magnoliopsida</taxon>
        <taxon>eudicotyledons</taxon>
        <taxon>Gunneridae</taxon>
        <taxon>Pentapetalae</taxon>
        <taxon>rosids</taxon>
        <taxon>fabids</taxon>
        <taxon>Rosales</taxon>
        <taxon>Cannabaceae</taxon>
        <taxon>Parasponia</taxon>
    </lineage>
</organism>
<evidence type="ECO:0000313" key="1">
    <source>
        <dbReference type="EMBL" id="PON75760.1"/>
    </source>
</evidence>
<evidence type="ECO:0000313" key="2">
    <source>
        <dbReference type="Proteomes" id="UP000237105"/>
    </source>
</evidence>